<dbReference type="Pfam" id="PF22022">
    <property type="entry name" value="Phage_int_M"/>
    <property type="match status" value="1"/>
</dbReference>
<dbReference type="InterPro" id="IPR050808">
    <property type="entry name" value="Phage_Integrase"/>
</dbReference>
<gene>
    <name evidence="7" type="ORF">RF679_10000</name>
</gene>
<dbReference type="PROSITE" id="PS51898">
    <property type="entry name" value="TYR_RECOMBINASE"/>
    <property type="match status" value="1"/>
</dbReference>
<dbReference type="Pfam" id="PF00589">
    <property type="entry name" value="Phage_integrase"/>
    <property type="match status" value="1"/>
</dbReference>
<dbReference type="InterPro" id="IPR011010">
    <property type="entry name" value="DNA_brk_join_enz"/>
</dbReference>
<keyword evidence="3" id="KW-0238">DNA-binding</keyword>
<keyword evidence="8" id="KW-1185">Reference proteome</keyword>
<dbReference type="Gene3D" id="3.30.160.390">
    <property type="entry name" value="Integrase, DNA-binding domain"/>
    <property type="match status" value="1"/>
</dbReference>
<evidence type="ECO:0000313" key="7">
    <source>
        <dbReference type="EMBL" id="WMW78994.1"/>
    </source>
</evidence>
<name>A0ABY9RDR1_9BURK</name>
<protein>
    <submittedName>
        <fullName evidence="7">Tyrosine-type recombinase/integrase</fullName>
    </submittedName>
</protein>
<keyword evidence="5" id="KW-0175">Coiled coil</keyword>
<dbReference type="InterPro" id="IPR013762">
    <property type="entry name" value="Integrase-like_cat_sf"/>
</dbReference>
<dbReference type="InterPro" id="IPR038488">
    <property type="entry name" value="Integrase_DNA-bd_sf"/>
</dbReference>
<feature type="coiled-coil region" evidence="5">
    <location>
        <begin position="127"/>
        <end position="162"/>
    </location>
</feature>
<dbReference type="SUPFAM" id="SSF56349">
    <property type="entry name" value="DNA breaking-rejoining enzymes"/>
    <property type="match status" value="1"/>
</dbReference>
<dbReference type="Gene3D" id="1.10.150.130">
    <property type="match status" value="1"/>
</dbReference>
<dbReference type="RefSeq" id="WP_309480495.1">
    <property type="nucleotide sequence ID" value="NZ_CP133720.1"/>
</dbReference>
<dbReference type="PANTHER" id="PTHR30629:SF2">
    <property type="entry name" value="PROPHAGE INTEGRASE INTS-RELATED"/>
    <property type="match status" value="1"/>
</dbReference>
<evidence type="ECO:0000313" key="8">
    <source>
        <dbReference type="Proteomes" id="UP001181355"/>
    </source>
</evidence>
<evidence type="ECO:0000256" key="2">
    <source>
        <dbReference type="ARBA" id="ARBA00022908"/>
    </source>
</evidence>
<evidence type="ECO:0000259" key="6">
    <source>
        <dbReference type="PROSITE" id="PS51898"/>
    </source>
</evidence>
<feature type="domain" description="Tyr recombinase" evidence="6">
    <location>
        <begin position="272"/>
        <end position="494"/>
    </location>
</feature>
<organism evidence="7 8">
    <name type="scientific">Undibacterium cyanobacteriorum</name>
    <dbReference type="NCBI Taxonomy" id="3073561"/>
    <lineage>
        <taxon>Bacteria</taxon>
        <taxon>Pseudomonadati</taxon>
        <taxon>Pseudomonadota</taxon>
        <taxon>Betaproteobacteria</taxon>
        <taxon>Burkholderiales</taxon>
        <taxon>Oxalobacteraceae</taxon>
        <taxon>Undibacterium</taxon>
    </lineage>
</organism>
<evidence type="ECO:0000256" key="1">
    <source>
        <dbReference type="ARBA" id="ARBA00008857"/>
    </source>
</evidence>
<sequence>MAKLKLTDTTIKNHVPTRKDELKNDGNGLSMRFRLIPSESTDKKKVYSKSWVYAYKVGSKSFYLTLGNYDAPISEFDANLYGLPVNSRLTLENAREIVKTIRRQKQRGIDPKLNIQQEIERIALKKQKEIDDEVARLAEIAKAEEEERQNKLRLEAENLSVLQLFEAWTKDGVQRKDGNAMLLRTFKADVLPLIGSKPIREVTESDLRQLLSRMVNRGVNRSAVIMRNDLMQMFVWAEKRQPWRKLLIDGNPMNLIEIEKIVDREYDLNYQRERKLSDEEIFELNAIFNRKQFEYESAIDKRYCSRPISETLQCGVWIMLSTMCRVGEMQMAKWENVDLDAATWFIPKSDVKGNLADLKIFLSDFTLNQFRRLQKATGHSKWCFPARNTDEHVCIKSLSKQIGDRQVMFKKSVDGGERKPMSGRTHDNSLVLAGGKNGAWTPHDLRRTGATLMQSLGVHLDIIDRCQNHVLKGSKVRRHYLQHDYAEEKREAWKRLGDKLSLILDPIENVLPFERKA</sequence>
<dbReference type="InterPro" id="IPR002104">
    <property type="entry name" value="Integrase_catalytic"/>
</dbReference>
<dbReference type="InterPro" id="IPR053876">
    <property type="entry name" value="Phage_int_M"/>
</dbReference>
<keyword evidence="4" id="KW-0233">DNA recombination</keyword>
<dbReference type="Gene3D" id="1.10.443.10">
    <property type="entry name" value="Intergrase catalytic core"/>
    <property type="match status" value="1"/>
</dbReference>
<proteinExistence type="inferred from homology"/>
<dbReference type="PANTHER" id="PTHR30629">
    <property type="entry name" value="PROPHAGE INTEGRASE"/>
    <property type="match status" value="1"/>
</dbReference>
<accession>A0ABY9RDR1</accession>
<dbReference type="EMBL" id="CP133720">
    <property type="protein sequence ID" value="WMW78994.1"/>
    <property type="molecule type" value="Genomic_DNA"/>
</dbReference>
<dbReference type="InterPro" id="IPR025166">
    <property type="entry name" value="Integrase_DNA_bind_dom"/>
</dbReference>
<dbReference type="Proteomes" id="UP001181355">
    <property type="component" value="Chromosome"/>
</dbReference>
<comment type="similarity">
    <text evidence="1">Belongs to the 'phage' integrase family.</text>
</comment>
<evidence type="ECO:0000256" key="4">
    <source>
        <dbReference type="ARBA" id="ARBA00023172"/>
    </source>
</evidence>
<keyword evidence="2" id="KW-0229">DNA integration</keyword>
<evidence type="ECO:0000256" key="3">
    <source>
        <dbReference type="ARBA" id="ARBA00023125"/>
    </source>
</evidence>
<evidence type="ECO:0000256" key="5">
    <source>
        <dbReference type="SAM" id="Coils"/>
    </source>
</evidence>
<reference evidence="7" key="1">
    <citation type="submission" date="2023-09" db="EMBL/GenBank/DDBJ databases">
        <title>Undibacterium sp. 20NA77.5 isolated from freshwater.</title>
        <authorList>
            <person name="Le V."/>
            <person name="Ko S.-R."/>
            <person name="Ahn C.-Y."/>
            <person name="Oh H.-M."/>
        </authorList>
    </citation>
    <scope>NUCLEOTIDE SEQUENCE</scope>
    <source>
        <strain evidence="7">20NA77.5</strain>
    </source>
</reference>
<dbReference type="InterPro" id="IPR010998">
    <property type="entry name" value="Integrase_recombinase_N"/>
</dbReference>
<dbReference type="CDD" id="cd00801">
    <property type="entry name" value="INT_P4_C"/>
    <property type="match status" value="1"/>
</dbReference>
<dbReference type="Pfam" id="PF13356">
    <property type="entry name" value="Arm-DNA-bind_3"/>
    <property type="match status" value="1"/>
</dbReference>